<keyword evidence="1" id="KW-1133">Transmembrane helix</keyword>
<comment type="caution">
    <text evidence="2">The sequence shown here is derived from an EMBL/GenBank/DDBJ whole genome shotgun (WGS) entry which is preliminary data.</text>
</comment>
<keyword evidence="4" id="KW-1185">Reference proteome</keyword>
<dbReference type="EMBL" id="CATOUU010000174">
    <property type="protein sequence ID" value="CAI9919492.1"/>
    <property type="molecule type" value="Genomic_DNA"/>
</dbReference>
<proteinExistence type="predicted"/>
<evidence type="ECO:0000313" key="4">
    <source>
        <dbReference type="Proteomes" id="UP001642409"/>
    </source>
</evidence>
<reference evidence="2" key="1">
    <citation type="submission" date="2023-06" db="EMBL/GenBank/DDBJ databases">
        <authorList>
            <person name="Kurt Z."/>
        </authorList>
    </citation>
    <scope>NUCLEOTIDE SEQUENCE</scope>
</reference>
<name>A0AA86NGI0_9EUKA</name>
<gene>
    <name evidence="3" type="ORF">HINF_LOCUS65130</name>
    <name evidence="2" type="ORF">HINF_LOCUS7137</name>
</gene>
<sequence>MQFILQTLQTNIECFDRYAKLTIFVRNNTILAQINRSSAQDICNSVFAQEATLQVNVGGMVYSTVLQMSQTEYQFLIPITIPGGDMTTVQTLKQANYQITFGQQFTFSGTFQKMNVDLVDSRECWSLVTMNYVKDYELTFSLTPNTCTIVSNVQMFLESSINGQTWTSIFVRNISGFVLSTFTSTTLDSSLLDANTSAHITQFIAGFKLNFQTLIRLKLVEIDPDFQQVYFANVQAISNPISLSKLPLPVATLTNDYIYTNFKTINVYNYFHTLFPTTTQIVGHIVIYENGQYKIQQKFQISKAALTTRNGFQYIFESPILINSSCNYTYFQIIEGVDANGLTQSTLTSTSVIWLSCVKHMELEISKQEVCMQVLLYDNVLCKAAYPTTFNSNFNLLADPDTSDPTKRTTYAWINYTHPIGNVFSKMEMWCFDSTYEINKVQGVAAVGTFTSRLQQFFEVYKHSQFLSVSRNNVEYYNIDIITSVNMFKSNTVMYGTIGGLALIILISIIVALAQMRQHTTE</sequence>
<accession>A0AA86NGI0</accession>
<protein>
    <recommendedName>
        <fullName evidence="5">Transmembrane protein</fullName>
    </recommendedName>
</protein>
<evidence type="ECO:0000313" key="3">
    <source>
        <dbReference type="EMBL" id="CAL6090060.1"/>
    </source>
</evidence>
<dbReference type="Proteomes" id="UP001642409">
    <property type="component" value="Unassembled WGS sequence"/>
</dbReference>
<dbReference type="AlphaFoldDB" id="A0AA86NGI0"/>
<dbReference type="EMBL" id="CAXDID020000424">
    <property type="protein sequence ID" value="CAL6090060.1"/>
    <property type="molecule type" value="Genomic_DNA"/>
</dbReference>
<reference evidence="3 4" key="2">
    <citation type="submission" date="2024-07" db="EMBL/GenBank/DDBJ databases">
        <authorList>
            <person name="Akdeniz Z."/>
        </authorList>
    </citation>
    <scope>NUCLEOTIDE SEQUENCE [LARGE SCALE GENOMIC DNA]</scope>
</reference>
<keyword evidence="1" id="KW-0812">Transmembrane</keyword>
<evidence type="ECO:0008006" key="5">
    <source>
        <dbReference type="Google" id="ProtNLM"/>
    </source>
</evidence>
<evidence type="ECO:0000313" key="2">
    <source>
        <dbReference type="EMBL" id="CAI9919492.1"/>
    </source>
</evidence>
<keyword evidence="1" id="KW-0472">Membrane</keyword>
<feature type="transmembrane region" description="Helical" evidence="1">
    <location>
        <begin position="493"/>
        <end position="514"/>
    </location>
</feature>
<organism evidence="2">
    <name type="scientific">Hexamita inflata</name>
    <dbReference type="NCBI Taxonomy" id="28002"/>
    <lineage>
        <taxon>Eukaryota</taxon>
        <taxon>Metamonada</taxon>
        <taxon>Diplomonadida</taxon>
        <taxon>Hexamitidae</taxon>
        <taxon>Hexamitinae</taxon>
        <taxon>Hexamita</taxon>
    </lineage>
</organism>
<evidence type="ECO:0000256" key="1">
    <source>
        <dbReference type="SAM" id="Phobius"/>
    </source>
</evidence>